<dbReference type="EMBL" id="BMAU01021234">
    <property type="protein sequence ID" value="GFY03102.1"/>
    <property type="molecule type" value="Genomic_DNA"/>
</dbReference>
<evidence type="ECO:0000256" key="1">
    <source>
        <dbReference type="SAM" id="SignalP"/>
    </source>
</evidence>
<dbReference type="AlphaFoldDB" id="A0A8X6S580"/>
<keyword evidence="1" id="KW-0732">Signal</keyword>
<evidence type="ECO:0008006" key="4">
    <source>
        <dbReference type="Google" id="ProtNLM"/>
    </source>
</evidence>
<organism evidence="2 3">
    <name type="scientific">Trichonephila clavipes</name>
    <name type="common">Golden silk orbweaver</name>
    <name type="synonym">Nephila clavipes</name>
    <dbReference type="NCBI Taxonomy" id="2585209"/>
    <lineage>
        <taxon>Eukaryota</taxon>
        <taxon>Metazoa</taxon>
        <taxon>Ecdysozoa</taxon>
        <taxon>Arthropoda</taxon>
        <taxon>Chelicerata</taxon>
        <taxon>Arachnida</taxon>
        <taxon>Araneae</taxon>
        <taxon>Araneomorphae</taxon>
        <taxon>Entelegynae</taxon>
        <taxon>Araneoidea</taxon>
        <taxon>Nephilidae</taxon>
        <taxon>Trichonephila</taxon>
    </lineage>
</organism>
<gene>
    <name evidence="2" type="ORF">TNCV_981071</name>
</gene>
<protein>
    <recommendedName>
        <fullName evidence="4">Secreted protein</fullName>
    </recommendedName>
</protein>
<accession>A0A8X6S580</accession>
<feature type="chain" id="PRO_5036477528" description="Secreted protein" evidence="1">
    <location>
        <begin position="24"/>
        <end position="81"/>
    </location>
</feature>
<reference evidence="2" key="1">
    <citation type="submission" date="2020-08" db="EMBL/GenBank/DDBJ databases">
        <title>Multicomponent nature underlies the extraordinary mechanical properties of spider dragline silk.</title>
        <authorList>
            <person name="Kono N."/>
            <person name="Nakamura H."/>
            <person name="Mori M."/>
            <person name="Yoshida Y."/>
            <person name="Ohtoshi R."/>
            <person name="Malay A.D."/>
            <person name="Moran D.A.P."/>
            <person name="Tomita M."/>
            <person name="Numata K."/>
            <person name="Arakawa K."/>
        </authorList>
    </citation>
    <scope>NUCLEOTIDE SEQUENCE</scope>
</reference>
<evidence type="ECO:0000313" key="3">
    <source>
        <dbReference type="Proteomes" id="UP000887159"/>
    </source>
</evidence>
<sequence length="81" mass="9024">MPLAYPLCLFCVTFSLQPPLATLFFLEARTYALVNSNATFISLSRFLQGVFSVGIGFSSSRHDAADSENSKDVYYKTMVQE</sequence>
<keyword evidence="3" id="KW-1185">Reference proteome</keyword>
<evidence type="ECO:0000313" key="2">
    <source>
        <dbReference type="EMBL" id="GFY03102.1"/>
    </source>
</evidence>
<name>A0A8X6S580_TRICX</name>
<proteinExistence type="predicted"/>
<dbReference type="Proteomes" id="UP000887159">
    <property type="component" value="Unassembled WGS sequence"/>
</dbReference>
<comment type="caution">
    <text evidence="2">The sequence shown here is derived from an EMBL/GenBank/DDBJ whole genome shotgun (WGS) entry which is preliminary data.</text>
</comment>
<feature type="signal peptide" evidence="1">
    <location>
        <begin position="1"/>
        <end position="23"/>
    </location>
</feature>